<gene>
    <name evidence="5 7" type="primary">rpmF</name>
    <name evidence="7" type="ORF">WMO45_07370</name>
</gene>
<name>A0ABV1ESW3_9FIRM</name>
<evidence type="ECO:0000256" key="4">
    <source>
        <dbReference type="ARBA" id="ARBA00035178"/>
    </source>
</evidence>
<accession>A0ABV1ESW3</accession>
<dbReference type="RefSeq" id="WP_349139936.1">
    <property type="nucleotide sequence ID" value="NZ_JBBMFT010000003.1"/>
</dbReference>
<evidence type="ECO:0000256" key="6">
    <source>
        <dbReference type="SAM" id="MobiDB-lite"/>
    </source>
</evidence>
<dbReference type="Pfam" id="PF01783">
    <property type="entry name" value="Ribosomal_L32p"/>
    <property type="match status" value="1"/>
</dbReference>
<comment type="similarity">
    <text evidence="1 5">Belongs to the bacterial ribosomal protein bL32 family.</text>
</comment>
<evidence type="ECO:0000256" key="2">
    <source>
        <dbReference type="ARBA" id="ARBA00022980"/>
    </source>
</evidence>
<evidence type="ECO:0000256" key="3">
    <source>
        <dbReference type="ARBA" id="ARBA00023274"/>
    </source>
</evidence>
<feature type="compositionally biased region" description="Basic residues" evidence="6">
    <location>
        <begin position="7"/>
        <end position="19"/>
    </location>
</feature>
<proteinExistence type="inferred from homology"/>
<evidence type="ECO:0000256" key="1">
    <source>
        <dbReference type="ARBA" id="ARBA00008560"/>
    </source>
</evidence>
<protein>
    <recommendedName>
        <fullName evidence="4 5">Large ribosomal subunit protein bL32</fullName>
    </recommendedName>
</protein>
<dbReference type="InterPro" id="IPR011332">
    <property type="entry name" value="Ribosomal_zn-bd"/>
</dbReference>
<evidence type="ECO:0000313" key="8">
    <source>
        <dbReference type="Proteomes" id="UP001440599"/>
    </source>
</evidence>
<keyword evidence="2 5" id="KW-0689">Ribosomal protein</keyword>
<dbReference type="PANTHER" id="PTHR35534">
    <property type="entry name" value="50S RIBOSOMAL PROTEIN L32"/>
    <property type="match status" value="1"/>
</dbReference>
<evidence type="ECO:0000313" key="7">
    <source>
        <dbReference type="EMBL" id="MEQ2456338.1"/>
    </source>
</evidence>
<dbReference type="NCBIfam" id="TIGR01031">
    <property type="entry name" value="rpmF_bact"/>
    <property type="match status" value="1"/>
</dbReference>
<dbReference type="EMBL" id="JBBMFT010000003">
    <property type="protein sequence ID" value="MEQ2456338.1"/>
    <property type="molecule type" value="Genomic_DNA"/>
</dbReference>
<dbReference type="Proteomes" id="UP001440599">
    <property type="component" value="Unassembled WGS sequence"/>
</dbReference>
<evidence type="ECO:0000256" key="5">
    <source>
        <dbReference type="HAMAP-Rule" id="MF_00340"/>
    </source>
</evidence>
<dbReference type="SUPFAM" id="SSF57829">
    <property type="entry name" value="Zn-binding ribosomal proteins"/>
    <property type="match status" value="1"/>
</dbReference>
<dbReference type="PANTHER" id="PTHR35534:SF1">
    <property type="entry name" value="LARGE RIBOSOMAL SUBUNIT PROTEIN BL32"/>
    <property type="match status" value="1"/>
</dbReference>
<feature type="region of interest" description="Disordered" evidence="6">
    <location>
        <begin position="1"/>
        <end position="20"/>
    </location>
</feature>
<dbReference type="HAMAP" id="MF_00340">
    <property type="entry name" value="Ribosomal_bL32"/>
    <property type="match status" value="1"/>
</dbReference>
<comment type="caution">
    <text evidence="7">The sequence shown here is derived from an EMBL/GenBank/DDBJ whole genome shotgun (WGS) entry which is preliminary data.</text>
</comment>
<sequence>MAVPKSKVSKQRRNKRRSSVWKLETPGVTTCPKCGAFRLPHRMCKSCMSYKGHEFGKVEATTAEAK</sequence>
<dbReference type="InterPro" id="IPR002677">
    <property type="entry name" value="Ribosomal_bL32"/>
</dbReference>
<organism evidence="7 8">
    <name type="scientific">Flavonifractor hominis</name>
    <dbReference type="NCBI Taxonomy" id="3133178"/>
    <lineage>
        <taxon>Bacteria</taxon>
        <taxon>Bacillati</taxon>
        <taxon>Bacillota</taxon>
        <taxon>Clostridia</taxon>
        <taxon>Eubacteriales</taxon>
        <taxon>Oscillospiraceae</taxon>
        <taxon>Flavonifractor</taxon>
    </lineage>
</organism>
<reference evidence="7 8" key="1">
    <citation type="submission" date="2024-03" db="EMBL/GenBank/DDBJ databases">
        <title>Human intestinal bacterial collection.</title>
        <authorList>
            <person name="Pauvert C."/>
            <person name="Hitch T.C.A."/>
            <person name="Clavel T."/>
        </authorList>
    </citation>
    <scope>NUCLEOTIDE SEQUENCE [LARGE SCALE GENOMIC DNA]</scope>
    <source>
        <strain evidence="7 8">CLA-AP-H34</strain>
    </source>
</reference>
<keyword evidence="3 5" id="KW-0687">Ribonucleoprotein</keyword>
<dbReference type="InterPro" id="IPR044957">
    <property type="entry name" value="Ribosomal_bL32_bact"/>
</dbReference>
<keyword evidence="8" id="KW-1185">Reference proteome</keyword>
<dbReference type="GO" id="GO:0005840">
    <property type="term" value="C:ribosome"/>
    <property type="evidence" value="ECO:0007669"/>
    <property type="project" value="UniProtKB-KW"/>
</dbReference>